<dbReference type="InterPro" id="IPR041916">
    <property type="entry name" value="Anti_sigma_zinc_sf"/>
</dbReference>
<evidence type="ECO:0000256" key="4">
    <source>
        <dbReference type="ARBA" id="ARBA00022692"/>
    </source>
</evidence>
<evidence type="ECO:0000256" key="3">
    <source>
        <dbReference type="ARBA" id="ARBA00022475"/>
    </source>
</evidence>
<evidence type="ECO:0000259" key="11">
    <source>
        <dbReference type="Pfam" id="PF10099"/>
    </source>
</evidence>
<comment type="subcellular location">
    <subcellularLocation>
        <location evidence="2">Cell membrane</location>
    </subcellularLocation>
    <subcellularLocation>
        <location evidence="1">Membrane</location>
        <topology evidence="1">Single-pass membrane protein</topology>
    </subcellularLocation>
</comment>
<evidence type="ECO:0000313" key="13">
    <source>
        <dbReference type="EMBL" id="CUR58311.1"/>
    </source>
</evidence>
<evidence type="ECO:0000256" key="2">
    <source>
        <dbReference type="ARBA" id="ARBA00004236"/>
    </source>
</evidence>
<dbReference type="GO" id="GO:0005886">
    <property type="term" value="C:plasma membrane"/>
    <property type="evidence" value="ECO:0007669"/>
    <property type="project" value="UniProtKB-SubCell"/>
</dbReference>
<keyword evidence="6 10" id="KW-0472">Membrane</keyword>
<feature type="compositionally biased region" description="Low complexity" evidence="9">
    <location>
        <begin position="224"/>
        <end position="235"/>
    </location>
</feature>
<evidence type="ECO:0000256" key="9">
    <source>
        <dbReference type="SAM" id="MobiDB-lite"/>
    </source>
</evidence>
<evidence type="ECO:0000256" key="1">
    <source>
        <dbReference type="ARBA" id="ARBA00004167"/>
    </source>
</evidence>
<feature type="transmembrane region" description="Helical" evidence="10">
    <location>
        <begin position="95"/>
        <end position="116"/>
    </location>
</feature>
<dbReference type="PANTHER" id="PTHR37461:SF1">
    <property type="entry name" value="ANTI-SIGMA-K FACTOR RSKA"/>
    <property type="match status" value="1"/>
</dbReference>
<evidence type="ECO:0000256" key="8">
    <source>
        <dbReference type="ARBA" id="ARBA00030803"/>
    </source>
</evidence>
<evidence type="ECO:0000256" key="7">
    <source>
        <dbReference type="ARBA" id="ARBA00029829"/>
    </source>
</evidence>
<dbReference type="InterPro" id="IPR027383">
    <property type="entry name" value="Znf_put"/>
</dbReference>
<dbReference type="Gene3D" id="1.10.10.1320">
    <property type="entry name" value="Anti-sigma factor, zinc-finger domain"/>
    <property type="match status" value="1"/>
</dbReference>
<evidence type="ECO:0000256" key="10">
    <source>
        <dbReference type="SAM" id="Phobius"/>
    </source>
</evidence>
<evidence type="ECO:0000256" key="6">
    <source>
        <dbReference type="ARBA" id="ARBA00023136"/>
    </source>
</evidence>
<proteinExistence type="predicted"/>
<gene>
    <name evidence="13" type="ORF">NOCA1140035</name>
</gene>
<feature type="domain" description="Anti-sigma K factor RskA C-terminal" evidence="11">
    <location>
        <begin position="100"/>
        <end position="236"/>
    </location>
</feature>
<evidence type="ECO:0000259" key="12">
    <source>
        <dbReference type="Pfam" id="PF13490"/>
    </source>
</evidence>
<dbReference type="GO" id="GO:0006417">
    <property type="term" value="P:regulation of translation"/>
    <property type="evidence" value="ECO:0007669"/>
    <property type="project" value="TreeGrafter"/>
</dbReference>
<dbReference type="AlphaFoldDB" id="A0A2P2C8I9"/>
<dbReference type="GO" id="GO:0016989">
    <property type="term" value="F:sigma factor antagonist activity"/>
    <property type="evidence" value="ECO:0007669"/>
    <property type="project" value="TreeGrafter"/>
</dbReference>
<keyword evidence="3" id="KW-1003">Cell membrane</keyword>
<name>A0A2P2C8I9_9ZZZZ</name>
<dbReference type="PANTHER" id="PTHR37461">
    <property type="entry name" value="ANTI-SIGMA-K FACTOR RSKA"/>
    <property type="match status" value="1"/>
</dbReference>
<organism evidence="13">
    <name type="scientific">metagenome</name>
    <dbReference type="NCBI Taxonomy" id="256318"/>
    <lineage>
        <taxon>unclassified sequences</taxon>
        <taxon>metagenomes</taxon>
    </lineage>
</organism>
<protein>
    <recommendedName>
        <fullName evidence="8">Regulator of SigK</fullName>
    </recommendedName>
    <alternativeName>
        <fullName evidence="7">Sigma-K anti-sigma factor RskA</fullName>
    </alternativeName>
</protein>
<sequence length="245" mass="25637">MSEQDVHKLTGAYAVDALDELERARFAQHLSGCEDCRAEVAELLETAALLAETTATPPPASLRESVLAGISQVRPLPPEVPVATPTLDAPAGRRAWMPFLVAAAVALLVGVGAMIVQPWADDDSGRGTLTAAEQVMRADDAQKVFVDLGEAGRATVVRSKSVDRAVIVTEDMVAAPSGKAYELWFQTPTEDMVPAGMMPEGADQTMLLEGSAADAIAVGITVEPEGGSPEPTSEPIALFDLSEAT</sequence>
<reference evidence="13" key="1">
    <citation type="submission" date="2015-08" db="EMBL/GenBank/DDBJ databases">
        <authorList>
            <person name="Babu N.S."/>
            <person name="Beckwith C.J."/>
            <person name="Beseler K.G."/>
            <person name="Brison A."/>
            <person name="Carone J.V."/>
            <person name="Caskin T.P."/>
            <person name="Diamond M."/>
            <person name="Durham M.E."/>
            <person name="Foxe J.M."/>
            <person name="Go M."/>
            <person name="Henderson B.A."/>
            <person name="Jones I.B."/>
            <person name="McGettigan J.A."/>
            <person name="Micheletti S.J."/>
            <person name="Nasrallah M.E."/>
            <person name="Ortiz D."/>
            <person name="Piller C.R."/>
            <person name="Privatt S.R."/>
            <person name="Schneider S.L."/>
            <person name="Sharp S."/>
            <person name="Smith T.C."/>
            <person name="Stanton J.D."/>
            <person name="Ullery H.E."/>
            <person name="Wilson R.J."/>
            <person name="Serrano M.G."/>
            <person name="Buck G."/>
            <person name="Lee V."/>
            <person name="Wang Y."/>
            <person name="Carvalho R."/>
            <person name="Voegtly L."/>
            <person name="Shi R."/>
            <person name="Duckworth R."/>
            <person name="Johnson A."/>
            <person name="Loviza R."/>
            <person name="Walstead R."/>
            <person name="Shah Z."/>
            <person name="Kiflezghi M."/>
            <person name="Wade K."/>
            <person name="Ball S.L."/>
            <person name="Bradley K.W."/>
            <person name="Asai D.J."/>
            <person name="Bowman C.A."/>
            <person name="Russell D.A."/>
            <person name="Pope W.H."/>
            <person name="Jacobs-Sera D."/>
            <person name="Hendrix R.W."/>
            <person name="Hatfull G.F."/>
        </authorList>
    </citation>
    <scope>NUCLEOTIDE SEQUENCE</scope>
</reference>
<feature type="region of interest" description="Disordered" evidence="9">
    <location>
        <begin position="224"/>
        <end position="245"/>
    </location>
</feature>
<accession>A0A2P2C8I9</accession>
<dbReference type="InterPro" id="IPR051474">
    <property type="entry name" value="Anti-sigma-K/W_factor"/>
</dbReference>
<dbReference type="Pfam" id="PF13490">
    <property type="entry name" value="zf-HC2"/>
    <property type="match status" value="1"/>
</dbReference>
<feature type="domain" description="Putative zinc-finger" evidence="12">
    <location>
        <begin position="4"/>
        <end position="37"/>
    </location>
</feature>
<dbReference type="Pfam" id="PF10099">
    <property type="entry name" value="RskA_C"/>
    <property type="match status" value="1"/>
</dbReference>
<evidence type="ECO:0000256" key="5">
    <source>
        <dbReference type="ARBA" id="ARBA00022989"/>
    </source>
</evidence>
<dbReference type="EMBL" id="CZKB01000006">
    <property type="protein sequence ID" value="CUR58311.1"/>
    <property type="molecule type" value="Genomic_DNA"/>
</dbReference>
<keyword evidence="4 10" id="KW-0812">Transmembrane</keyword>
<keyword evidence="5 10" id="KW-1133">Transmembrane helix</keyword>
<dbReference type="InterPro" id="IPR018764">
    <property type="entry name" value="RskA_C"/>
</dbReference>